<evidence type="ECO:0000313" key="2">
    <source>
        <dbReference type="EMBL" id="CAF4932528.1"/>
    </source>
</evidence>
<feature type="non-terminal residue" evidence="2">
    <location>
        <position position="1"/>
    </location>
</feature>
<feature type="non-terminal residue" evidence="2">
    <location>
        <position position="65"/>
    </location>
</feature>
<feature type="region of interest" description="Disordered" evidence="1">
    <location>
        <begin position="1"/>
        <end position="32"/>
    </location>
</feature>
<organism evidence="2 3">
    <name type="scientific">Rotaria magnacalcarata</name>
    <dbReference type="NCBI Taxonomy" id="392030"/>
    <lineage>
        <taxon>Eukaryota</taxon>
        <taxon>Metazoa</taxon>
        <taxon>Spiralia</taxon>
        <taxon>Gnathifera</taxon>
        <taxon>Rotifera</taxon>
        <taxon>Eurotatoria</taxon>
        <taxon>Bdelloidea</taxon>
        <taxon>Philodinida</taxon>
        <taxon>Philodinidae</taxon>
        <taxon>Rotaria</taxon>
    </lineage>
</organism>
<sequence length="65" mass="7093">QNHNATVNGYYAGNTQVTPNHSKRPTKLNADPNTLLTTATIPNQSVELKAKTIVAQENEEEEDGD</sequence>
<gene>
    <name evidence="2" type="ORF">GIL414_LOCUS53384</name>
</gene>
<evidence type="ECO:0000256" key="1">
    <source>
        <dbReference type="SAM" id="MobiDB-lite"/>
    </source>
</evidence>
<comment type="caution">
    <text evidence="2">The sequence shown here is derived from an EMBL/GenBank/DDBJ whole genome shotgun (WGS) entry which is preliminary data.</text>
</comment>
<dbReference type="EMBL" id="CAJOBJ010185004">
    <property type="protein sequence ID" value="CAF4932528.1"/>
    <property type="molecule type" value="Genomic_DNA"/>
</dbReference>
<feature type="compositionally biased region" description="Polar residues" evidence="1">
    <location>
        <begin position="1"/>
        <end position="20"/>
    </location>
</feature>
<name>A0A8S3CYV9_9BILA</name>
<reference evidence="2" key="1">
    <citation type="submission" date="2021-02" db="EMBL/GenBank/DDBJ databases">
        <authorList>
            <person name="Nowell W R."/>
        </authorList>
    </citation>
    <scope>NUCLEOTIDE SEQUENCE</scope>
</reference>
<evidence type="ECO:0000313" key="3">
    <source>
        <dbReference type="Proteomes" id="UP000681720"/>
    </source>
</evidence>
<proteinExistence type="predicted"/>
<accession>A0A8S3CYV9</accession>
<dbReference type="Proteomes" id="UP000681720">
    <property type="component" value="Unassembled WGS sequence"/>
</dbReference>
<dbReference type="AlphaFoldDB" id="A0A8S3CYV9"/>
<protein>
    <submittedName>
        <fullName evidence="2">Uncharacterized protein</fullName>
    </submittedName>
</protein>